<evidence type="ECO:0000259" key="17">
    <source>
        <dbReference type="PROSITE" id="PS50102"/>
    </source>
</evidence>
<dbReference type="Proteomes" id="UP000694569">
    <property type="component" value="Unplaced"/>
</dbReference>
<evidence type="ECO:0000256" key="1">
    <source>
        <dbReference type="ARBA" id="ARBA00004324"/>
    </source>
</evidence>
<proteinExistence type="inferred from homology"/>
<dbReference type="Ensembl" id="ENSLLET00000039300.1">
    <property type="protein sequence ID" value="ENSLLEP00000037842.1"/>
    <property type="gene ID" value="ENSLLEG00000023838.1"/>
</dbReference>
<dbReference type="FunFam" id="3.30.70.330:FF:000138">
    <property type="entry name" value="Serine/arginine-rich splicing factor 5 alpha"/>
    <property type="match status" value="1"/>
</dbReference>
<dbReference type="GO" id="GO:0016607">
    <property type="term" value="C:nuclear speck"/>
    <property type="evidence" value="ECO:0007669"/>
    <property type="project" value="UniProtKB-SubCell"/>
</dbReference>
<evidence type="ECO:0000256" key="10">
    <source>
        <dbReference type="ARBA" id="ARBA00023242"/>
    </source>
</evidence>
<keyword evidence="4" id="KW-0597">Phosphoprotein</keyword>
<dbReference type="GO" id="GO:0008380">
    <property type="term" value="P:RNA splicing"/>
    <property type="evidence" value="ECO:0007669"/>
    <property type="project" value="UniProtKB-KW"/>
</dbReference>
<feature type="compositionally biased region" description="Low complexity" evidence="16">
    <location>
        <begin position="268"/>
        <end position="280"/>
    </location>
</feature>
<keyword evidence="7 15" id="KW-0694">RNA-binding</keyword>
<dbReference type="GeneTree" id="ENSGT00940000164884"/>
<evidence type="ECO:0000256" key="3">
    <source>
        <dbReference type="ARBA" id="ARBA00022491"/>
    </source>
</evidence>
<evidence type="ECO:0000313" key="18">
    <source>
        <dbReference type="Ensembl" id="ENSLLEP00000037842.1"/>
    </source>
</evidence>
<reference evidence="18" key="1">
    <citation type="submission" date="2025-08" db="UniProtKB">
        <authorList>
            <consortium name="Ensembl"/>
        </authorList>
    </citation>
    <scope>IDENTIFICATION</scope>
</reference>
<dbReference type="InterPro" id="IPR012677">
    <property type="entry name" value="Nucleotide-bd_a/b_plait_sf"/>
</dbReference>
<organism evidence="18 19">
    <name type="scientific">Leptobrachium leishanense</name>
    <name type="common">Leishan spiny toad</name>
    <dbReference type="NCBI Taxonomy" id="445787"/>
    <lineage>
        <taxon>Eukaryota</taxon>
        <taxon>Metazoa</taxon>
        <taxon>Chordata</taxon>
        <taxon>Craniata</taxon>
        <taxon>Vertebrata</taxon>
        <taxon>Euteleostomi</taxon>
        <taxon>Amphibia</taxon>
        <taxon>Batrachia</taxon>
        <taxon>Anura</taxon>
        <taxon>Pelobatoidea</taxon>
        <taxon>Megophryidae</taxon>
        <taxon>Leptobrachium</taxon>
    </lineage>
</organism>
<dbReference type="AlphaFoldDB" id="A0A8C5QHG3"/>
<dbReference type="GO" id="GO:0006397">
    <property type="term" value="P:mRNA processing"/>
    <property type="evidence" value="ECO:0007669"/>
    <property type="project" value="UniProtKB-KW"/>
</dbReference>
<feature type="compositionally biased region" description="Low complexity" evidence="16">
    <location>
        <begin position="291"/>
        <end position="304"/>
    </location>
</feature>
<dbReference type="CDD" id="cd12600">
    <property type="entry name" value="RRM2_SRSF4_like"/>
    <property type="match status" value="1"/>
</dbReference>
<evidence type="ECO:0000256" key="14">
    <source>
        <dbReference type="ARBA" id="ARBA00083554"/>
    </source>
</evidence>
<dbReference type="InterPro" id="IPR035979">
    <property type="entry name" value="RBD_domain_sf"/>
</dbReference>
<accession>A0A8C5QHG3</accession>
<keyword evidence="8" id="KW-0007">Acetylation</keyword>
<dbReference type="GO" id="GO:0003729">
    <property type="term" value="F:mRNA binding"/>
    <property type="evidence" value="ECO:0007669"/>
    <property type="project" value="TreeGrafter"/>
</dbReference>
<dbReference type="PROSITE" id="PS50102">
    <property type="entry name" value="RRM"/>
    <property type="match status" value="2"/>
</dbReference>
<evidence type="ECO:0000256" key="16">
    <source>
        <dbReference type="SAM" id="MobiDB-lite"/>
    </source>
</evidence>
<keyword evidence="10" id="KW-0539">Nucleus</keyword>
<comment type="similarity">
    <text evidence="2">Belongs to the splicing factor SR family.</text>
</comment>
<dbReference type="OrthoDB" id="1099063at2759"/>
<dbReference type="PANTHER" id="PTHR23003:SF63">
    <property type="entry name" value="SERINE AND ARGININE-RICH-SPLICING FACTOR 5A"/>
    <property type="match status" value="1"/>
</dbReference>
<dbReference type="SMART" id="SM00360">
    <property type="entry name" value="RRM"/>
    <property type="match status" value="2"/>
</dbReference>
<dbReference type="InterPro" id="IPR000504">
    <property type="entry name" value="RRM_dom"/>
</dbReference>
<feature type="domain" description="RRM" evidence="17">
    <location>
        <begin position="38"/>
        <end position="108"/>
    </location>
</feature>
<evidence type="ECO:0000256" key="4">
    <source>
        <dbReference type="ARBA" id="ARBA00022553"/>
    </source>
</evidence>
<evidence type="ECO:0000256" key="9">
    <source>
        <dbReference type="ARBA" id="ARBA00023187"/>
    </source>
</evidence>
<protein>
    <recommendedName>
        <fullName evidence="11">Serine/arginine-rich splicing factor 5</fullName>
    </recommendedName>
    <alternativeName>
        <fullName evidence="12">Delayed-early protein HRS</fullName>
    </alternativeName>
    <alternativeName>
        <fullName evidence="14">Pre-mRNA-splicing factor SRP40</fullName>
    </alternativeName>
    <alternativeName>
        <fullName evidence="13">Splicing factor, arginine/serine-rich 5</fullName>
    </alternativeName>
</protein>
<dbReference type="InterPro" id="IPR047190">
    <property type="entry name" value="RRM2_SRSF4/6"/>
</dbReference>
<evidence type="ECO:0000313" key="19">
    <source>
        <dbReference type="Proteomes" id="UP000694569"/>
    </source>
</evidence>
<dbReference type="CDD" id="cd12337">
    <property type="entry name" value="RRM1_SRSF4_like"/>
    <property type="match status" value="1"/>
</dbReference>
<evidence type="ECO:0000256" key="8">
    <source>
        <dbReference type="ARBA" id="ARBA00022990"/>
    </source>
</evidence>
<evidence type="ECO:0000256" key="5">
    <source>
        <dbReference type="ARBA" id="ARBA00022664"/>
    </source>
</evidence>
<keyword evidence="5" id="KW-0507">mRNA processing</keyword>
<reference evidence="18" key="2">
    <citation type="submission" date="2025-09" db="UniProtKB">
        <authorList>
            <consortium name="Ensembl"/>
        </authorList>
    </citation>
    <scope>IDENTIFICATION</scope>
</reference>
<keyword evidence="3" id="KW-0678">Repressor</keyword>
<dbReference type="SUPFAM" id="SSF54928">
    <property type="entry name" value="RNA-binding domain, RBD"/>
    <property type="match status" value="1"/>
</dbReference>
<dbReference type="FunFam" id="3.30.70.330:FF:000028">
    <property type="entry name" value="Putative serine/arginine-rich splicing factor 4"/>
    <property type="match status" value="1"/>
</dbReference>
<keyword evidence="9" id="KW-0508">mRNA splicing</keyword>
<evidence type="ECO:0000256" key="13">
    <source>
        <dbReference type="ARBA" id="ARBA00079557"/>
    </source>
</evidence>
<evidence type="ECO:0000256" key="2">
    <source>
        <dbReference type="ARBA" id="ARBA00010269"/>
    </source>
</evidence>
<evidence type="ECO:0000256" key="7">
    <source>
        <dbReference type="ARBA" id="ARBA00022884"/>
    </source>
</evidence>
<feature type="domain" description="RRM" evidence="17">
    <location>
        <begin position="173"/>
        <end position="246"/>
    </location>
</feature>
<dbReference type="InterPro" id="IPR050374">
    <property type="entry name" value="RRT5_SRSF_SR"/>
</dbReference>
<keyword evidence="6" id="KW-0677">Repeat</keyword>
<evidence type="ECO:0000256" key="6">
    <source>
        <dbReference type="ARBA" id="ARBA00022737"/>
    </source>
</evidence>
<comment type="subcellular location">
    <subcellularLocation>
        <location evidence="1">Nucleus speckle</location>
    </subcellularLocation>
</comment>
<dbReference type="Pfam" id="PF00076">
    <property type="entry name" value="RRM_1"/>
    <property type="match status" value="2"/>
</dbReference>
<name>A0A8C5QHG3_9ANUR</name>
<dbReference type="GO" id="GO:0005737">
    <property type="term" value="C:cytoplasm"/>
    <property type="evidence" value="ECO:0007669"/>
    <property type="project" value="TreeGrafter"/>
</dbReference>
<dbReference type="PANTHER" id="PTHR23003">
    <property type="entry name" value="RNA RECOGNITION MOTIF RRM DOMAIN CONTAINING PROTEIN"/>
    <property type="match status" value="1"/>
</dbReference>
<sequence length="319" mass="35813">MTTLPPLRQPSCRSHIRSVAPAISLHGKHAKHGTMSGCRVFIGRLSPHARERDVEKFFKGYGRIREINLKNGFGFVEFEDHRDADDAVYELNGKELCSERVTIEHARNRRGRGGMMGGGGGGGRYPMRFGYRQSNSGGPRTPNGTEMSEKYPDVRGFHSAGLSRYGPPVRTEHRIIVENLSSRVSWQDLKDFMRKAGEVTYVDAHRTNRNEGVVEFASYNDMKNAMDKLDGIELSGRKIKLIEDRKKHSRSRSRSYSRSRSKSKSRVSSRSASRSRSVSRTPEKKYAAKTSSSAEPAQSSPSPRSTKRQSRSSSAESRN</sequence>
<feature type="region of interest" description="Disordered" evidence="16">
    <location>
        <begin position="243"/>
        <end position="319"/>
    </location>
</feature>
<dbReference type="Gene3D" id="3.30.70.330">
    <property type="match status" value="2"/>
</dbReference>
<evidence type="ECO:0000256" key="11">
    <source>
        <dbReference type="ARBA" id="ARBA00067894"/>
    </source>
</evidence>
<feature type="compositionally biased region" description="Basic residues" evidence="16">
    <location>
        <begin position="247"/>
        <end position="267"/>
    </location>
</feature>
<evidence type="ECO:0000256" key="12">
    <source>
        <dbReference type="ARBA" id="ARBA00076277"/>
    </source>
</evidence>
<evidence type="ECO:0000256" key="15">
    <source>
        <dbReference type="PROSITE-ProRule" id="PRU00176"/>
    </source>
</evidence>
<keyword evidence="19" id="KW-1185">Reference proteome</keyword>